<gene>
    <name evidence="1" type="ORF">H5410_029961</name>
</gene>
<name>A0A9J5YFJ7_SOLCO</name>
<evidence type="ECO:0000313" key="2">
    <source>
        <dbReference type="Proteomes" id="UP000824120"/>
    </source>
</evidence>
<comment type="caution">
    <text evidence="1">The sequence shown here is derived from an EMBL/GenBank/DDBJ whole genome shotgun (WGS) entry which is preliminary data.</text>
</comment>
<dbReference type="AlphaFoldDB" id="A0A9J5YFJ7"/>
<dbReference type="OrthoDB" id="1305530at2759"/>
<accession>A0A9J5YFJ7</accession>
<keyword evidence="2" id="KW-1185">Reference proteome</keyword>
<dbReference type="Proteomes" id="UP000824120">
    <property type="component" value="Chromosome 6"/>
</dbReference>
<organism evidence="1 2">
    <name type="scientific">Solanum commersonii</name>
    <name type="common">Commerson's wild potato</name>
    <name type="synonym">Commerson's nightshade</name>
    <dbReference type="NCBI Taxonomy" id="4109"/>
    <lineage>
        <taxon>Eukaryota</taxon>
        <taxon>Viridiplantae</taxon>
        <taxon>Streptophyta</taxon>
        <taxon>Embryophyta</taxon>
        <taxon>Tracheophyta</taxon>
        <taxon>Spermatophyta</taxon>
        <taxon>Magnoliopsida</taxon>
        <taxon>eudicotyledons</taxon>
        <taxon>Gunneridae</taxon>
        <taxon>Pentapetalae</taxon>
        <taxon>asterids</taxon>
        <taxon>lamiids</taxon>
        <taxon>Solanales</taxon>
        <taxon>Solanaceae</taxon>
        <taxon>Solanoideae</taxon>
        <taxon>Solaneae</taxon>
        <taxon>Solanum</taxon>
    </lineage>
</organism>
<proteinExistence type="predicted"/>
<evidence type="ECO:0000313" key="1">
    <source>
        <dbReference type="EMBL" id="KAG5598591.1"/>
    </source>
</evidence>
<sequence>MKQIKGMTNNNRAEENMEFDNDMVEKIISHLPLKFAIQCKVLSKKYEGVARGVLTLVSIFKKSIVISTCQNGNSNWKVSHILDNFVLGPYDIIEGFPVFIDSKDVYFVVKPSFTENHLYEYDTKTNGYKKVEVLGKEVDNRTYCFHQTLACVHKTPSHNVTVDDQDYIAAKLNDIKKKVHEKEKEKEKKAEKKSRICFQVESCI</sequence>
<dbReference type="EMBL" id="JACXVP010000006">
    <property type="protein sequence ID" value="KAG5598591.1"/>
    <property type="molecule type" value="Genomic_DNA"/>
</dbReference>
<reference evidence="1 2" key="1">
    <citation type="submission" date="2020-09" db="EMBL/GenBank/DDBJ databases">
        <title>De no assembly of potato wild relative species, Solanum commersonii.</title>
        <authorList>
            <person name="Cho K."/>
        </authorList>
    </citation>
    <scope>NUCLEOTIDE SEQUENCE [LARGE SCALE GENOMIC DNA]</scope>
    <source>
        <strain evidence="1">LZ3.2</strain>
        <tissue evidence="1">Leaf</tissue>
    </source>
</reference>
<protein>
    <submittedName>
        <fullName evidence="1">Uncharacterized protein</fullName>
    </submittedName>
</protein>